<comment type="caution">
    <text evidence="1">The sequence shown here is derived from an EMBL/GenBank/DDBJ whole genome shotgun (WGS) entry which is preliminary data.</text>
</comment>
<accession>X8CS17</accession>
<sequence>MINRTLAGHTEALRALSNRDMERRRRLRPDVDRVQLQRQATLVRFVSIAEAFVVERLTDRVGSWADGTSEHVQGMWSSEVIKAIATWEKLKEQYKQWLNVNDSALWRPMIGLTQVRNAVAHGLGVLTKMQLQPRSYQRTIGMLREIGISPDTDHRIVLSDEDIRNAARICREFVAALDMQTLAAAGD</sequence>
<proteinExistence type="predicted"/>
<dbReference type="AlphaFoldDB" id="X8CS17"/>
<name>X8CS17_MYCIT</name>
<reference evidence="1 2" key="1">
    <citation type="submission" date="2013-12" db="EMBL/GenBank/DDBJ databases">
        <authorList>
            <person name="Zelazny A."/>
            <person name="Olivier K."/>
            <person name="Holland S."/>
            <person name="Lenaerts A."/>
            <person name="Ordway D."/>
            <person name="DeGroote M.A."/>
            <person name="Parker T."/>
            <person name="Sizemore C."/>
            <person name="Tallon L.J."/>
            <person name="Sadzewicz L.K."/>
            <person name="Sengamalay N."/>
            <person name="Fraser C.M."/>
            <person name="Hine E."/>
            <person name="Shefchek K.A."/>
            <person name="Das S.P."/>
            <person name="Tettelin H."/>
        </authorList>
    </citation>
    <scope>NUCLEOTIDE SEQUENCE [LARGE SCALE GENOMIC DNA]</scope>
    <source>
        <strain evidence="1 2">1956</strain>
    </source>
</reference>
<organism evidence="1 2">
    <name type="scientific">Mycobacterium intracellulare 1956</name>
    <dbReference type="NCBI Taxonomy" id="1299331"/>
    <lineage>
        <taxon>Bacteria</taxon>
        <taxon>Bacillati</taxon>
        <taxon>Actinomycetota</taxon>
        <taxon>Actinomycetes</taxon>
        <taxon>Mycobacteriales</taxon>
        <taxon>Mycobacteriaceae</taxon>
        <taxon>Mycobacterium</taxon>
        <taxon>Mycobacterium avium complex (MAC)</taxon>
    </lineage>
</organism>
<dbReference type="EMBL" id="JAOG01000001">
    <property type="protein sequence ID" value="EUA58656.1"/>
    <property type="molecule type" value="Genomic_DNA"/>
</dbReference>
<protein>
    <recommendedName>
        <fullName evidence="3">RiboL-PSP-HEPN domain-containing protein</fullName>
    </recommendedName>
</protein>
<evidence type="ECO:0000313" key="1">
    <source>
        <dbReference type="EMBL" id="EUA58656.1"/>
    </source>
</evidence>
<evidence type="ECO:0008006" key="3">
    <source>
        <dbReference type="Google" id="ProtNLM"/>
    </source>
</evidence>
<evidence type="ECO:0000313" key="2">
    <source>
        <dbReference type="Proteomes" id="UP000020825"/>
    </source>
</evidence>
<dbReference type="Proteomes" id="UP000020825">
    <property type="component" value="Unassembled WGS sequence"/>
</dbReference>
<gene>
    <name evidence="1" type="ORF">I550_1799</name>
</gene>